<reference evidence="1 2" key="1">
    <citation type="submission" date="2024-07" db="EMBL/GenBank/DDBJ databases">
        <authorList>
            <person name="Hebao G."/>
        </authorList>
    </citation>
    <scope>NUCLEOTIDE SEQUENCE [LARGE SCALE GENOMIC DNA]</scope>
    <source>
        <strain evidence="1 2">ACCC 02193</strain>
    </source>
</reference>
<dbReference type="Proteomes" id="UP001565243">
    <property type="component" value="Unassembled WGS sequence"/>
</dbReference>
<accession>A0ABV4E851</accession>
<gene>
    <name evidence="1" type="ORF">AB6T85_11445</name>
</gene>
<dbReference type="EMBL" id="JBGFFX010000006">
    <property type="protein sequence ID" value="MEY8771035.1"/>
    <property type="molecule type" value="Genomic_DNA"/>
</dbReference>
<sequence>MHVHAQMQGARDYRQRVIPGQAANPCRPPLLLLALALAAV</sequence>
<evidence type="ECO:0000313" key="1">
    <source>
        <dbReference type="EMBL" id="MEY8771035.1"/>
    </source>
</evidence>
<comment type="caution">
    <text evidence="1">The sequence shown here is derived from an EMBL/GenBank/DDBJ whole genome shotgun (WGS) entry which is preliminary data.</text>
</comment>
<proteinExistence type="predicted"/>
<dbReference type="RefSeq" id="WP_301289678.1">
    <property type="nucleotide sequence ID" value="NZ_JBGFFX010000006.1"/>
</dbReference>
<organism evidence="1 2">
    <name type="scientific">Erwinia aeris</name>
    <dbReference type="NCBI Taxonomy" id="3239803"/>
    <lineage>
        <taxon>Bacteria</taxon>
        <taxon>Pseudomonadati</taxon>
        <taxon>Pseudomonadota</taxon>
        <taxon>Gammaproteobacteria</taxon>
        <taxon>Enterobacterales</taxon>
        <taxon>Erwiniaceae</taxon>
        <taxon>Erwinia</taxon>
    </lineage>
</organism>
<name>A0ABV4E851_9GAMM</name>
<evidence type="ECO:0000313" key="2">
    <source>
        <dbReference type="Proteomes" id="UP001565243"/>
    </source>
</evidence>
<protein>
    <submittedName>
        <fullName evidence="1">Uncharacterized protein</fullName>
    </submittedName>
</protein>
<keyword evidence="2" id="KW-1185">Reference proteome</keyword>